<dbReference type="InterPro" id="IPR020924">
    <property type="entry name" value="Ribosomal_eS6_arc"/>
</dbReference>
<reference evidence="5 6" key="1">
    <citation type="submission" date="2018-06" db="EMBL/GenBank/DDBJ databases">
        <title>Extensive metabolic versatility and redundancy in microbially diverse, dynamic hydrothermal sediments.</title>
        <authorList>
            <person name="Dombrowski N."/>
            <person name="Teske A."/>
            <person name="Baker B.J."/>
        </authorList>
    </citation>
    <scope>NUCLEOTIDE SEQUENCE [LARGE SCALE GENOMIC DNA]</scope>
    <source>
        <strain evidence="5">B30_G17</strain>
    </source>
</reference>
<dbReference type="InterPro" id="IPR001377">
    <property type="entry name" value="Ribosomal_eS6"/>
</dbReference>
<proteinExistence type="inferred from homology"/>
<gene>
    <name evidence="4" type="primary">rps6e</name>
    <name evidence="5" type="ORF">DRJ21_00220</name>
</gene>
<accession>A0A497EVK1</accession>
<comment type="similarity">
    <text evidence="1 4">Belongs to the eukaryotic ribosomal protein eS6 family.</text>
</comment>
<evidence type="ECO:0000256" key="4">
    <source>
        <dbReference type="HAMAP-Rule" id="MF_00512"/>
    </source>
</evidence>
<evidence type="ECO:0000313" key="5">
    <source>
        <dbReference type="EMBL" id="RLE51414.1"/>
    </source>
</evidence>
<dbReference type="SMART" id="SM01405">
    <property type="entry name" value="Ribosomal_S6e"/>
    <property type="match status" value="1"/>
</dbReference>
<dbReference type="InterPro" id="IPR018282">
    <property type="entry name" value="Ribosomal_eS6_CS"/>
</dbReference>
<dbReference type="Pfam" id="PF01092">
    <property type="entry name" value="Ribosomal_S6e"/>
    <property type="match status" value="1"/>
</dbReference>
<dbReference type="GO" id="GO:1990904">
    <property type="term" value="C:ribonucleoprotein complex"/>
    <property type="evidence" value="ECO:0007669"/>
    <property type="project" value="UniProtKB-KW"/>
</dbReference>
<evidence type="ECO:0000256" key="2">
    <source>
        <dbReference type="ARBA" id="ARBA00022980"/>
    </source>
</evidence>
<evidence type="ECO:0000256" key="3">
    <source>
        <dbReference type="ARBA" id="ARBA00023274"/>
    </source>
</evidence>
<keyword evidence="2 4" id="KW-0689">Ribosomal protein</keyword>
<dbReference type="PANTHER" id="PTHR11502">
    <property type="entry name" value="40S RIBOSOMAL PROTEIN S6"/>
    <property type="match status" value="1"/>
</dbReference>
<dbReference type="NCBIfam" id="NF003294">
    <property type="entry name" value="PRK04290.1-3"/>
    <property type="match status" value="1"/>
</dbReference>
<dbReference type="GO" id="GO:0003735">
    <property type="term" value="F:structural constituent of ribosome"/>
    <property type="evidence" value="ECO:0007669"/>
    <property type="project" value="InterPro"/>
</dbReference>
<evidence type="ECO:0000313" key="6">
    <source>
        <dbReference type="Proteomes" id="UP000281962"/>
    </source>
</evidence>
<dbReference type="HAMAP" id="MF_00512">
    <property type="entry name" value="Ribosomal_eS6"/>
    <property type="match status" value="1"/>
</dbReference>
<dbReference type="GO" id="GO:0006412">
    <property type="term" value="P:translation"/>
    <property type="evidence" value="ECO:0007669"/>
    <property type="project" value="UniProtKB-UniRule"/>
</dbReference>
<name>A0A497EVK1_9CREN</name>
<evidence type="ECO:0000256" key="1">
    <source>
        <dbReference type="ARBA" id="ARBA00009312"/>
    </source>
</evidence>
<sequence length="128" mass="14068">MPEFKIVISDPKTGKAKQVTISDPISYTLIGLKIGDVIDGSPLGFPGVKLKITGGSDKAGFPMLPYLPGGRKYRILLSGPPGFRPKEKGLRRRKTVRGNVITEDIVQINMIVVEGEVKFEESEEKEEQ</sequence>
<keyword evidence="3 4" id="KW-0687">Ribonucleoprotein</keyword>
<organism evidence="5 6">
    <name type="scientific">Thermoproteota archaeon</name>
    <dbReference type="NCBI Taxonomy" id="2056631"/>
    <lineage>
        <taxon>Archaea</taxon>
        <taxon>Thermoproteota</taxon>
    </lineage>
</organism>
<dbReference type="EMBL" id="QMQY01000003">
    <property type="protein sequence ID" value="RLE51414.1"/>
    <property type="molecule type" value="Genomic_DNA"/>
</dbReference>
<dbReference type="AlphaFoldDB" id="A0A497EVK1"/>
<comment type="caution">
    <text evidence="5">The sequence shown here is derived from an EMBL/GenBank/DDBJ whole genome shotgun (WGS) entry which is preliminary data.</text>
</comment>
<dbReference type="GO" id="GO:0005840">
    <property type="term" value="C:ribosome"/>
    <property type="evidence" value="ECO:0007669"/>
    <property type="project" value="UniProtKB-KW"/>
</dbReference>
<dbReference type="PROSITE" id="PS00578">
    <property type="entry name" value="RIBOSOMAL_S6E"/>
    <property type="match status" value="1"/>
</dbReference>
<protein>
    <recommendedName>
        <fullName evidence="4">Small ribosomal subunit protein eS6</fullName>
    </recommendedName>
</protein>
<dbReference type="Proteomes" id="UP000281962">
    <property type="component" value="Unassembled WGS sequence"/>
</dbReference>